<dbReference type="InterPro" id="IPR015421">
    <property type="entry name" value="PyrdxlP-dep_Trfase_major"/>
</dbReference>
<dbReference type="GO" id="GO:0008483">
    <property type="term" value="F:transaminase activity"/>
    <property type="evidence" value="ECO:0007669"/>
    <property type="project" value="UniProtKB-KW"/>
</dbReference>
<dbReference type="AlphaFoldDB" id="A0A1H6FRF4"/>
<proteinExistence type="inferred from homology"/>
<dbReference type="InterPro" id="IPR049704">
    <property type="entry name" value="Aminotrans_3_PPA_site"/>
</dbReference>
<gene>
    <name evidence="5" type="ORF">SAMN04487967_1386</name>
</gene>
<dbReference type="PROSITE" id="PS00600">
    <property type="entry name" value="AA_TRANSFER_CLASS_3"/>
    <property type="match status" value="1"/>
</dbReference>
<dbReference type="InterPro" id="IPR015422">
    <property type="entry name" value="PyrdxlP-dep_Trfase_small"/>
</dbReference>
<protein>
    <submittedName>
        <fullName evidence="5">Adenosylmethionine-8-amino-7-oxononanoate aminotransferase</fullName>
    </submittedName>
</protein>
<dbReference type="Gene3D" id="3.90.1150.10">
    <property type="entry name" value="Aspartate Aminotransferase, domain 1"/>
    <property type="match status" value="1"/>
</dbReference>
<dbReference type="InterPro" id="IPR005814">
    <property type="entry name" value="Aminotrans_3"/>
</dbReference>
<name>A0A1H6FRF4_9EURY</name>
<evidence type="ECO:0000256" key="2">
    <source>
        <dbReference type="ARBA" id="ARBA00008954"/>
    </source>
</evidence>
<keyword evidence="5" id="KW-0808">Transferase</keyword>
<accession>A0A1H6FRF4</accession>
<evidence type="ECO:0000256" key="4">
    <source>
        <dbReference type="RuleBase" id="RU003560"/>
    </source>
</evidence>
<dbReference type="EMBL" id="FNWL01000001">
    <property type="protein sequence ID" value="SEH13457.1"/>
    <property type="molecule type" value="Genomic_DNA"/>
</dbReference>
<keyword evidence="5" id="KW-0032">Aminotransferase</keyword>
<dbReference type="InterPro" id="IPR015424">
    <property type="entry name" value="PyrdxlP-dep_Trfase"/>
</dbReference>
<evidence type="ECO:0000313" key="6">
    <source>
        <dbReference type="Proteomes" id="UP000199112"/>
    </source>
</evidence>
<dbReference type="CDD" id="cd00610">
    <property type="entry name" value="OAT_like"/>
    <property type="match status" value="1"/>
</dbReference>
<dbReference type="SUPFAM" id="SSF53383">
    <property type="entry name" value="PLP-dependent transferases"/>
    <property type="match status" value="1"/>
</dbReference>
<keyword evidence="3 4" id="KW-0663">Pyridoxal phosphate</keyword>
<keyword evidence="6" id="KW-1185">Reference proteome</keyword>
<dbReference type="GO" id="GO:0005829">
    <property type="term" value="C:cytosol"/>
    <property type="evidence" value="ECO:0007669"/>
    <property type="project" value="TreeGrafter"/>
</dbReference>
<organism evidence="5 6">
    <name type="scientific">Natronorubrum sediminis</name>
    <dbReference type="NCBI Taxonomy" id="640943"/>
    <lineage>
        <taxon>Archaea</taxon>
        <taxon>Methanobacteriati</taxon>
        <taxon>Methanobacteriota</taxon>
        <taxon>Stenosarchaea group</taxon>
        <taxon>Halobacteria</taxon>
        <taxon>Halobacteriales</taxon>
        <taxon>Natrialbaceae</taxon>
        <taxon>Natronorubrum</taxon>
    </lineage>
</organism>
<evidence type="ECO:0000256" key="3">
    <source>
        <dbReference type="ARBA" id="ARBA00022898"/>
    </source>
</evidence>
<dbReference type="RefSeq" id="WP_090506270.1">
    <property type="nucleotide sequence ID" value="NZ_FNWL01000001.1"/>
</dbReference>
<dbReference type="PANTHER" id="PTHR43094:SF1">
    <property type="entry name" value="AMINOTRANSFERASE CLASS-III"/>
    <property type="match status" value="1"/>
</dbReference>
<dbReference type="Gene3D" id="3.40.640.10">
    <property type="entry name" value="Type I PLP-dependent aspartate aminotransferase-like (Major domain)"/>
    <property type="match status" value="1"/>
</dbReference>
<dbReference type="Proteomes" id="UP000199112">
    <property type="component" value="Unassembled WGS sequence"/>
</dbReference>
<dbReference type="FunFam" id="3.40.640.10:FF:000004">
    <property type="entry name" value="Acetylornithine aminotransferase"/>
    <property type="match status" value="1"/>
</dbReference>
<evidence type="ECO:0000256" key="1">
    <source>
        <dbReference type="ARBA" id="ARBA00001933"/>
    </source>
</evidence>
<dbReference type="Pfam" id="PF00202">
    <property type="entry name" value="Aminotran_3"/>
    <property type="match status" value="1"/>
</dbReference>
<sequence length="442" mass="47767">MSTLYKWGAGRDPDHPVITDAYDEYLVTEDGEEIIDAAAGAAVVNLGHSPDGVDEVMAEQASRVGYTSTSYFTSPPVDSLSEKLAAMTPGSLNTTFLSNSGSEAVESAIKLARDYHVARGEPEREAVIGRWQGYHGATLGALSASGNTGRRTTYKPYLQDWPKIGPAYPYRWEYSGSPEEQAKAAAGELETLIKQEGPETVAAFIAEPVSGSSIPVAHPHPRYYQEVRRICDEYGVLFIADEVMVGFGRTGTMFASEHFDVVPDMLTLGKGMSAGFAPISATMIRDELLEPLEDAEHSFYHGHTFSGNPIATAVADHVVDRYTPELLANARARGEQLVDGLAPLRDSSIVGDIRQLGLMVGVEFVADPETGEAFDPDLGVYKQIFERAFEEGVYTYPGGGSVDGHRGDHLMLAPPLTLGEDVADEISRTVVNAVTDVERDLE</sequence>
<dbReference type="PANTHER" id="PTHR43094">
    <property type="entry name" value="AMINOTRANSFERASE"/>
    <property type="match status" value="1"/>
</dbReference>
<reference evidence="6" key="1">
    <citation type="submission" date="2016-10" db="EMBL/GenBank/DDBJ databases">
        <authorList>
            <person name="Varghese N."/>
            <person name="Submissions S."/>
        </authorList>
    </citation>
    <scope>NUCLEOTIDE SEQUENCE [LARGE SCALE GENOMIC DNA]</scope>
    <source>
        <strain evidence="6">CGMCC 1.8981</strain>
    </source>
</reference>
<comment type="cofactor">
    <cofactor evidence="1">
        <name>pyridoxal 5'-phosphate</name>
        <dbReference type="ChEBI" id="CHEBI:597326"/>
    </cofactor>
</comment>
<evidence type="ECO:0000313" key="5">
    <source>
        <dbReference type="EMBL" id="SEH13457.1"/>
    </source>
</evidence>
<comment type="similarity">
    <text evidence="2 4">Belongs to the class-III pyridoxal-phosphate-dependent aminotransferase family.</text>
</comment>
<dbReference type="OrthoDB" id="6534at2157"/>
<dbReference type="GO" id="GO:0030170">
    <property type="term" value="F:pyridoxal phosphate binding"/>
    <property type="evidence" value="ECO:0007669"/>
    <property type="project" value="InterPro"/>
</dbReference>